<dbReference type="Pfam" id="PF07727">
    <property type="entry name" value="RVT_2"/>
    <property type="match status" value="1"/>
</dbReference>
<dbReference type="SUPFAM" id="SSF53098">
    <property type="entry name" value="Ribonuclease H-like"/>
    <property type="match status" value="1"/>
</dbReference>
<feature type="domain" description="Integrase catalytic" evidence="8">
    <location>
        <begin position="423"/>
        <end position="599"/>
    </location>
</feature>
<dbReference type="GO" id="GO:0008270">
    <property type="term" value="F:zinc ion binding"/>
    <property type="evidence" value="ECO:0007669"/>
    <property type="project" value="UniProtKB-KW"/>
</dbReference>
<dbReference type="PANTHER" id="PTHR42648">
    <property type="entry name" value="TRANSPOSASE, PUTATIVE-RELATED"/>
    <property type="match status" value="1"/>
</dbReference>
<evidence type="ECO:0000256" key="3">
    <source>
        <dbReference type="ARBA" id="ARBA00022750"/>
    </source>
</evidence>
<reference key="1">
    <citation type="journal article" date="2000" name="Nature">
        <title>Sequence and analysis of chromosome 1 of the plant Arabidopsis thaliana.</title>
        <authorList>
            <person name="Theologis A."/>
            <person name="Ecker J.R."/>
            <person name="Palm C.J."/>
            <person name="Federspiel N.A."/>
            <person name="Kaul S."/>
            <person name="White O."/>
            <person name="Alonso J."/>
            <person name="Altafi H."/>
            <person name="Araujo R."/>
            <person name="Bowman C.L."/>
            <person name="Brooks S.Y."/>
            <person name="Buehler E."/>
            <person name="Chan A."/>
            <person name="Chao Q."/>
            <person name="Chen H."/>
            <person name="Cheuk R.F."/>
            <person name="Chin C.W."/>
            <person name="Chung M.K."/>
            <person name="Conn L."/>
            <person name="Conway A.B."/>
            <person name="Conway A.R."/>
            <person name="Creasy T.H."/>
            <person name="Dewar K."/>
            <person name="Dunn P."/>
            <person name="Etgu P."/>
            <person name="Feldblyum T.V."/>
            <person name="Feng J."/>
            <person name="Fong B."/>
            <person name="Fujii C.Y."/>
            <person name="Gill J.E."/>
            <person name="Goldsmith A.D."/>
            <person name="Haas B."/>
            <person name="Hansen N.F."/>
            <person name="Hughes B."/>
            <person name="Huizar L."/>
            <person name="Hunter J.L."/>
            <person name="Jenkins J."/>
            <person name="Johnson-Hopson C."/>
            <person name="Khan S."/>
            <person name="Khaykin E."/>
            <person name="Kim C.J."/>
            <person name="Koo H.L."/>
            <person name="Kremenetskaia I."/>
            <person name="Kurtz D.B."/>
            <person name="Kwan A."/>
            <person name="Lam B."/>
            <person name="Langin-Hooper S."/>
            <person name="Lee A."/>
            <person name="Lee J.M."/>
            <person name="Lenz C.A."/>
            <person name="Li J.H."/>
            <person name="Li Y."/>
            <person name="Lin X."/>
            <person name="Liu S.X."/>
            <person name="Liu Z.A."/>
            <person name="Luros J.S."/>
            <person name="Maiti R."/>
            <person name="Marziali A."/>
            <person name="Militscher J."/>
            <person name="Miranda M."/>
            <person name="Nguyen M."/>
            <person name="Nierman W.C."/>
            <person name="Osborne B.I."/>
            <person name="Pai G."/>
            <person name="Peterson J."/>
            <person name="Pham P.K."/>
            <person name="Rizzo M."/>
            <person name="Rooney T."/>
            <person name="Rowley D."/>
            <person name="Sakano H."/>
            <person name="Salzberg S.L."/>
            <person name="Schwartz J.R."/>
            <person name="Shinn P."/>
            <person name="Southwick A.M."/>
            <person name="Sun H."/>
            <person name="Tallon L.J."/>
            <person name="Tambunga G."/>
            <person name="Toriumi M.J."/>
            <person name="Town C.D."/>
            <person name="Utterback T."/>
            <person name="Van Aken S."/>
            <person name="Vaysberg M."/>
            <person name="Vysotskaia V.S."/>
            <person name="Walker M."/>
            <person name="Wu D."/>
            <person name="Yu G."/>
            <person name="Fraser C.M."/>
            <person name="Venter J.C."/>
            <person name="Davis R.W."/>
        </authorList>
    </citation>
    <scope>NUCLEOTIDE SEQUENCE [LARGE SCALE GENOMIC DNA]</scope>
    <source>
        <strain>cv. Columbia</strain>
    </source>
</reference>
<dbReference type="InterPro" id="IPR001584">
    <property type="entry name" value="Integrase_cat-core"/>
</dbReference>
<feature type="domain" description="CCHC-type" evidence="7">
    <location>
        <begin position="251"/>
        <end position="266"/>
    </location>
</feature>
<dbReference type="GO" id="GO:0006508">
    <property type="term" value="P:proteolysis"/>
    <property type="evidence" value="ECO:0007669"/>
    <property type="project" value="UniProtKB-KW"/>
</dbReference>
<dbReference type="PIR" id="D86311">
    <property type="entry name" value="D86311"/>
</dbReference>
<name>Q9LNQ5_ARATH</name>
<keyword evidence="5" id="KW-0862">Zinc</keyword>
<evidence type="ECO:0000256" key="1">
    <source>
        <dbReference type="ARBA" id="ARBA00022670"/>
    </source>
</evidence>
<feature type="compositionally biased region" description="Basic residues" evidence="6">
    <location>
        <begin position="225"/>
        <end position="241"/>
    </location>
</feature>
<keyword evidence="3" id="KW-0064">Aspartyl protease</keyword>
<feature type="region of interest" description="Disordered" evidence="6">
    <location>
        <begin position="194"/>
        <end position="244"/>
    </location>
</feature>
<evidence type="ECO:0000256" key="6">
    <source>
        <dbReference type="SAM" id="MobiDB-lite"/>
    </source>
</evidence>
<dbReference type="InterPro" id="IPR013103">
    <property type="entry name" value="RVT_2"/>
</dbReference>
<dbReference type="InterPro" id="IPR039537">
    <property type="entry name" value="Retrotran_Ty1/copia-like"/>
</dbReference>
<dbReference type="InterPro" id="IPR012337">
    <property type="entry name" value="RNaseH-like_sf"/>
</dbReference>
<evidence type="ECO:0000259" key="7">
    <source>
        <dbReference type="PROSITE" id="PS50158"/>
    </source>
</evidence>
<accession>Q9LNQ5</accession>
<dbReference type="PROSITE" id="PS50994">
    <property type="entry name" value="INTEGRASE"/>
    <property type="match status" value="1"/>
</dbReference>
<reference evidence="9" key="3">
    <citation type="submission" date="2000-06" db="EMBL/GenBank/DDBJ databases">
        <authorList>
            <person name="Cheuk R."/>
            <person name="Shinn P."/>
            <person name="Brooks S."/>
            <person name="Buehler E."/>
            <person name="Chao Q."/>
            <person name="Johnson-Hopson C."/>
            <person name="Khan S."/>
            <person name="Kim C."/>
            <person name="Altafi H."/>
            <person name="Bei B."/>
            <person name="Chin C."/>
            <person name="Chiou J."/>
            <person name="Choi E."/>
            <person name="Conn L."/>
            <person name="Conway A."/>
            <person name="Gonzalez A."/>
            <person name="Hansen N."/>
            <person name="Howing B."/>
            <person name="Koo T."/>
            <person name="Lam B."/>
            <person name="Lee J."/>
            <person name="Lenz C."/>
            <person name="Li J."/>
            <person name="Liu A."/>
            <person name="Liu J."/>
            <person name="Liu S."/>
            <person name="Mukharsky N."/>
            <person name="Nguyen M."/>
            <person name="Palm C."/>
            <person name="Pham P."/>
            <person name="Sakano H."/>
            <person name="Schwartz J."/>
            <person name="Southwick A."/>
            <person name="Thaveri A."/>
            <person name="Toriumi M."/>
            <person name="Vaysberg M."/>
            <person name="Yu G."/>
            <person name="Davis R."/>
            <person name="Federspiel N."/>
            <person name="Theologis A."/>
            <person name="Ecker J."/>
        </authorList>
    </citation>
    <scope>NUCLEOTIDE SEQUENCE</scope>
</reference>
<dbReference type="SUPFAM" id="SSF57756">
    <property type="entry name" value="Retrovirus zinc finger-like domains"/>
    <property type="match status" value="1"/>
</dbReference>
<dbReference type="AlphaFoldDB" id="Q9LNQ5"/>
<evidence type="ECO:0000256" key="2">
    <source>
        <dbReference type="ARBA" id="ARBA00022723"/>
    </source>
</evidence>
<dbReference type="Pfam" id="PF14223">
    <property type="entry name" value="Retrotran_gag_2"/>
    <property type="match status" value="1"/>
</dbReference>
<dbReference type="SUPFAM" id="SSF56672">
    <property type="entry name" value="DNA/RNA polymerases"/>
    <property type="match status" value="1"/>
</dbReference>
<dbReference type="PROSITE" id="PS50158">
    <property type="entry name" value="ZF_CCHC"/>
    <property type="match status" value="1"/>
</dbReference>
<proteinExistence type="predicted"/>
<dbReference type="SMART" id="SM00343">
    <property type="entry name" value="ZnF_C2HC"/>
    <property type="match status" value="1"/>
</dbReference>
<dbReference type="Pfam" id="PF00665">
    <property type="entry name" value="rve"/>
    <property type="match status" value="1"/>
</dbReference>
<evidence type="ECO:0000256" key="5">
    <source>
        <dbReference type="PROSITE-ProRule" id="PRU00047"/>
    </source>
</evidence>
<protein>
    <submittedName>
        <fullName evidence="9">F1L3.20</fullName>
    </submittedName>
</protein>
<evidence type="ECO:0000259" key="8">
    <source>
        <dbReference type="PROSITE" id="PS50994"/>
    </source>
</evidence>
<dbReference type="Pfam" id="PF22936">
    <property type="entry name" value="Pol_BBD"/>
    <property type="match status" value="1"/>
</dbReference>
<evidence type="ECO:0000256" key="4">
    <source>
        <dbReference type="ARBA" id="ARBA00022801"/>
    </source>
</evidence>
<keyword evidence="2" id="KW-0479">Metal-binding</keyword>
<organism evidence="9">
    <name type="scientific">Arabidopsis thaliana</name>
    <name type="common">Mouse-ear cress</name>
    <dbReference type="NCBI Taxonomy" id="3702"/>
    <lineage>
        <taxon>Eukaryota</taxon>
        <taxon>Viridiplantae</taxon>
        <taxon>Streptophyta</taxon>
        <taxon>Embryophyta</taxon>
        <taxon>Tracheophyta</taxon>
        <taxon>Spermatophyta</taxon>
        <taxon>Magnoliopsida</taxon>
        <taxon>eudicotyledons</taxon>
        <taxon>Gunneridae</taxon>
        <taxon>Pentapetalae</taxon>
        <taxon>rosids</taxon>
        <taxon>malvids</taxon>
        <taxon>Brassicales</taxon>
        <taxon>Brassicaceae</taxon>
        <taxon>Camelineae</taxon>
        <taxon>Arabidopsis</taxon>
    </lineage>
</organism>
<keyword evidence="5" id="KW-0863">Zinc-finger</keyword>
<dbReference type="GO" id="GO:0003676">
    <property type="term" value="F:nucleic acid binding"/>
    <property type="evidence" value="ECO:0007669"/>
    <property type="project" value="InterPro"/>
</dbReference>
<dbReference type="InterPro" id="IPR054722">
    <property type="entry name" value="PolX-like_BBD"/>
</dbReference>
<dbReference type="EMBL" id="AC022492">
    <property type="protein sequence ID" value="AAF79483.1"/>
    <property type="molecule type" value="Genomic_DNA"/>
</dbReference>
<dbReference type="CDD" id="cd09272">
    <property type="entry name" value="RNase_HI_RT_Ty1"/>
    <property type="match status" value="1"/>
</dbReference>
<reference evidence="9" key="2">
    <citation type="submission" date="2000-04" db="EMBL/GenBank/DDBJ databases">
        <title>Genomic sequence for Arabidopsis thaliana BAC F1L3 from chromosome I.</title>
        <authorList>
            <person name="Khan S."/>
            <person name="Brooks S."/>
            <person name="Buehler E."/>
            <person name="Chao Q."/>
            <person name="Johnson-Hopson C."/>
            <person name="Kim C."/>
            <person name="Shinn P."/>
            <person name="Altafi H."/>
            <person name="Bei Q."/>
            <person name="Chin C."/>
            <person name="Chiou J."/>
            <person name="Choi E."/>
            <person name="Conn L."/>
            <person name="Conway A."/>
            <person name="Gonzales A."/>
            <person name="Hansen N."/>
            <person name="Howng B."/>
            <person name="Koo T."/>
            <person name="Lam B."/>
            <person name="Lee J."/>
            <person name="Lenz C."/>
            <person name="Li J."/>
            <person name="Liu A."/>
            <person name="Liu K."/>
            <person name="Liu S."/>
            <person name="Mukharsky N."/>
            <person name="Nguyen M."/>
            <person name="Palm C."/>
            <person name="Pham P."/>
            <person name="Sakano H."/>
            <person name="Schwartz J."/>
            <person name="Southwick A."/>
            <person name="Thaveri A."/>
            <person name="Toriumi M."/>
            <person name="Vaysberg M."/>
            <person name="Yu G."/>
            <person name="Federspiel N.A."/>
            <person name="Theologis A."/>
            <person name="Ecker J.R."/>
        </authorList>
    </citation>
    <scope>NUCLEOTIDE SEQUENCE</scope>
</reference>
<sequence>MGDLVTMKPTENGPSSITCPMLNSNNYTVWAIRMQITLGIYKVWETIDPGSDDFDKNLMARGLLFQSIPEALTLQIGNLQTAKEVWDSIKTRNVGAERVKEARLQTLMAEFEKIKMKETEKIDDFAGKLSEISTKSAALGVNIEVPKLVKKFLNSLPRKKYIHIIASLEQVLDLNNTSFEDIIGRMKVYEDRVCDDDEPQEDQTKMMYANSDTNNDYYQGDSRGRGRGGRGNYRGRGRGRNGGRDTSQIMCFRCDKLGHYASQCPDRLLKLQEAQENAVNDNKDTQNADTLMMHEVVYLNEKNCVPSKFETNIEGDECWYLDNGASNHMTDMDGKSRIMNDVYYIPDLKSNIISLGQATESGCDIRMKGQHLIMLDQYGKLLVKAKRSKNRLYKIRMGLRDEAVYIKVEKEICSSCLLGKQTRKMFPLEATFRASKKLELIHGDLCVPITPSTKAGNKYIFALIDDFFRYMWTILLKEKADAFQKFCNFKSLVEKESSTRVQTFRTDRGGEFVSHEFNSFCEKSGITRHLTAPYTPQQNGVVERRNRTMMEMTRSILKHMHLPNYLWGEAIRHTTYLLNRIITRSLKDKTPYECFRDRRPTVEHIRIFGCIAYAKIDKQQLRKLDDRSRILIHLGTEPGSKAYRLFDPQTQKVVVSRDVVFDEGKGWDWKYSNTGKDGDGSFDITFHNFGNHGLQDYEEISQSEHANIEQNKQNHDETEEIEHEACEEEINSIEKLKHGSINKHKARLVAKGYVQQYGVDFEEVFAPVARIETIRLLIDLAASHGWEIHHLDVKTAFLHGELKETVYVCQLEGFEKQGREEKVYRLNKALYGLRQAPRAWNNKLNNILMELGYNKCSKEPSVYRKQVSNHVMIVAVYVDDLFVTGTSLELILKFKKEMSSKFEMSDLGLLSYYLGIEVIQHSKGITLNQSRYAIKILEETGMKDCNLVHTPMDPSYKPSKVETEKEVDATVYRRNIGCLRYLLHTRPDLSYSVGVLSRYMQSPRESHAAAMKHCLRYLKGTISLGLLYNRCDKAKLNGYSDSSHNVDPDDGRSTTGNVFYLGESPISWWSKKHDTVAMSSCEAEFMAGTEAAKQAIWLQDLLSEITGNSSEKVTIFIDNKSAIALTKNPVFHGRKVTHVPGEEQKADILTKALERIKFKEMRDLIGVRDMEKEDFELKGEIVGVSSKT</sequence>
<dbReference type="InterPro" id="IPR001878">
    <property type="entry name" value="Znf_CCHC"/>
</dbReference>
<keyword evidence="1" id="KW-0645">Protease</keyword>
<dbReference type="PANTHER" id="PTHR42648:SF25">
    <property type="entry name" value="RNA-DIRECTED DNA POLYMERASE"/>
    <property type="match status" value="1"/>
</dbReference>
<dbReference type="GO" id="GO:0015074">
    <property type="term" value="P:DNA integration"/>
    <property type="evidence" value="ECO:0007669"/>
    <property type="project" value="InterPro"/>
</dbReference>
<dbReference type="Pfam" id="PF25597">
    <property type="entry name" value="SH3_retrovirus"/>
    <property type="match status" value="1"/>
</dbReference>
<dbReference type="InterPro" id="IPR043502">
    <property type="entry name" value="DNA/RNA_pol_sf"/>
</dbReference>
<dbReference type="GO" id="GO:0004190">
    <property type="term" value="F:aspartic-type endopeptidase activity"/>
    <property type="evidence" value="ECO:0007669"/>
    <property type="project" value="UniProtKB-KW"/>
</dbReference>
<dbReference type="InterPro" id="IPR036397">
    <property type="entry name" value="RNaseH_sf"/>
</dbReference>
<dbReference type="Gene3D" id="3.30.420.10">
    <property type="entry name" value="Ribonuclease H-like superfamily/Ribonuclease H"/>
    <property type="match status" value="1"/>
</dbReference>
<evidence type="ECO:0000313" key="9">
    <source>
        <dbReference type="EMBL" id="AAF79483.1"/>
    </source>
</evidence>
<dbReference type="InterPro" id="IPR057670">
    <property type="entry name" value="SH3_retrovirus"/>
</dbReference>
<keyword evidence="4" id="KW-0378">Hydrolase</keyword>
<dbReference type="InterPro" id="IPR036875">
    <property type="entry name" value="Znf_CCHC_sf"/>
</dbReference>